<dbReference type="GO" id="GO:0006310">
    <property type="term" value="P:DNA recombination"/>
    <property type="evidence" value="ECO:0007669"/>
    <property type="project" value="InterPro"/>
</dbReference>
<feature type="domain" description="ATP-dependent DNA ligase family profile" evidence="7">
    <location>
        <begin position="392"/>
        <end position="535"/>
    </location>
</feature>
<name>A0A507R1W5_MONPU</name>
<dbReference type="GO" id="GO:0032807">
    <property type="term" value="C:DNA ligase IV complex"/>
    <property type="evidence" value="ECO:0007669"/>
    <property type="project" value="TreeGrafter"/>
</dbReference>
<dbReference type="PROSITE" id="PS50160">
    <property type="entry name" value="DNA_LIGASE_A3"/>
    <property type="match status" value="1"/>
</dbReference>
<keyword evidence="3" id="KW-0547">Nucleotide-binding</keyword>
<keyword evidence="9" id="KW-1185">Reference proteome</keyword>
<proteinExistence type="inferred from homology"/>
<accession>A0A507R1W5</accession>
<dbReference type="GO" id="GO:0005524">
    <property type="term" value="F:ATP binding"/>
    <property type="evidence" value="ECO:0007669"/>
    <property type="project" value="UniProtKB-KW"/>
</dbReference>
<dbReference type="EMBL" id="VIFY01000008">
    <property type="protein sequence ID" value="TQB76565.1"/>
    <property type="molecule type" value="Genomic_DNA"/>
</dbReference>
<comment type="similarity">
    <text evidence="1">Belongs to the ATP-dependent DNA ligase family.</text>
</comment>
<evidence type="ECO:0000256" key="1">
    <source>
        <dbReference type="ARBA" id="ARBA00007572"/>
    </source>
</evidence>
<dbReference type="Gene3D" id="1.10.3260.10">
    <property type="entry name" value="DNA ligase, ATP-dependent, N-terminal domain"/>
    <property type="match status" value="1"/>
</dbReference>
<dbReference type="InterPro" id="IPR012308">
    <property type="entry name" value="DNA_ligase_ATP-dep_N"/>
</dbReference>
<dbReference type="Gene3D" id="3.30.470.30">
    <property type="entry name" value="DNA ligase/mRNA capping enzyme"/>
    <property type="match status" value="1"/>
</dbReference>
<evidence type="ECO:0000313" key="9">
    <source>
        <dbReference type="Proteomes" id="UP000319663"/>
    </source>
</evidence>
<feature type="compositionally biased region" description="Polar residues" evidence="6">
    <location>
        <begin position="778"/>
        <end position="796"/>
    </location>
</feature>
<dbReference type="InterPro" id="IPR012310">
    <property type="entry name" value="DNA_ligase_ATP-dep_cent"/>
</dbReference>
<dbReference type="AlphaFoldDB" id="A0A507R1W5"/>
<dbReference type="GO" id="GO:0003910">
    <property type="term" value="F:DNA ligase (ATP) activity"/>
    <property type="evidence" value="ECO:0007669"/>
    <property type="project" value="InterPro"/>
</dbReference>
<dbReference type="PANTHER" id="PTHR45997">
    <property type="entry name" value="DNA LIGASE 4"/>
    <property type="match status" value="1"/>
</dbReference>
<dbReference type="GO" id="GO:0006303">
    <property type="term" value="P:double-strand break repair via nonhomologous end joining"/>
    <property type="evidence" value="ECO:0007669"/>
    <property type="project" value="TreeGrafter"/>
</dbReference>
<dbReference type="InterPro" id="IPR012340">
    <property type="entry name" value="NA-bd_OB-fold"/>
</dbReference>
<dbReference type="Pfam" id="PF04675">
    <property type="entry name" value="DNA_ligase_A_N"/>
    <property type="match status" value="1"/>
</dbReference>
<dbReference type="InterPro" id="IPR036599">
    <property type="entry name" value="DNA_ligase_N_sf"/>
</dbReference>
<keyword evidence="2" id="KW-0436">Ligase</keyword>
<evidence type="ECO:0000256" key="6">
    <source>
        <dbReference type="SAM" id="MobiDB-lite"/>
    </source>
</evidence>
<comment type="caution">
    <text evidence="8">The sequence shown here is derived from an EMBL/GenBank/DDBJ whole genome shotgun (WGS) entry which is preliminary data.</text>
</comment>
<protein>
    <recommendedName>
        <fullName evidence="7">ATP-dependent DNA ligase family profile domain-containing protein</fullName>
    </recommendedName>
</protein>
<dbReference type="CDD" id="cd08039">
    <property type="entry name" value="Adenylation_DNA_ligase_Fungal"/>
    <property type="match status" value="1"/>
</dbReference>
<evidence type="ECO:0000256" key="4">
    <source>
        <dbReference type="ARBA" id="ARBA00022840"/>
    </source>
</evidence>
<evidence type="ECO:0000313" key="8">
    <source>
        <dbReference type="EMBL" id="TQB76565.1"/>
    </source>
</evidence>
<dbReference type="Proteomes" id="UP000319663">
    <property type="component" value="Unassembled WGS sequence"/>
</dbReference>
<keyword evidence="4" id="KW-0067">ATP-binding</keyword>
<gene>
    <name evidence="8" type="ORF">MPDQ_007486</name>
</gene>
<feature type="region of interest" description="Disordered" evidence="6">
    <location>
        <begin position="773"/>
        <end position="797"/>
    </location>
</feature>
<evidence type="ECO:0000256" key="5">
    <source>
        <dbReference type="ARBA" id="ARBA00023242"/>
    </source>
</evidence>
<evidence type="ECO:0000256" key="3">
    <source>
        <dbReference type="ARBA" id="ARBA00022741"/>
    </source>
</evidence>
<dbReference type="Pfam" id="PF01068">
    <property type="entry name" value="DNA_ligase_A_M"/>
    <property type="match status" value="1"/>
</dbReference>
<evidence type="ECO:0000256" key="2">
    <source>
        <dbReference type="ARBA" id="ARBA00022598"/>
    </source>
</evidence>
<keyword evidence="5" id="KW-0539">Nucleus</keyword>
<dbReference type="GO" id="GO:0003677">
    <property type="term" value="F:DNA binding"/>
    <property type="evidence" value="ECO:0007669"/>
    <property type="project" value="InterPro"/>
</dbReference>
<dbReference type="GO" id="GO:0006297">
    <property type="term" value="P:nucleotide-excision repair, DNA gap filling"/>
    <property type="evidence" value="ECO:0007669"/>
    <property type="project" value="TreeGrafter"/>
</dbReference>
<organism evidence="8 9">
    <name type="scientific">Monascus purpureus</name>
    <name type="common">Red mold</name>
    <name type="synonym">Monascus anka</name>
    <dbReference type="NCBI Taxonomy" id="5098"/>
    <lineage>
        <taxon>Eukaryota</taxon>
        <taxon>Fungi</taxon>
        <taxon>Dikarya</taxon>
        <taxon>Ascomycota</taxon>
        <taxon>Pezizomycotina</taxon>
        <taxon>Eurotiomycetes</taxon>
        <taxon>Eurotiomycetidae</taxon>
        <taxon>Eurotiales</taxon>
        <taxon>Aspergillaceae</taxon>
        <taxon>Monascus</taxon>
    </lineage>
</organism>
<reference evidence="8 9" key="1">
    <citation type="submission" date="2019-06" db="EMBL/GenBank/DDBJ databases">
        <title>Wine fermentation using esterase from Monascus purpureus.</title>
        <authorList>
            <person name="Geng C."/>
            <person name="Zhang Y."/>
        </authorList>
    </citation>
    <scope>NUCLEOTIDE SEQUENCE [LARGE SCALE GENOMIC DNA]</scope>
    <source>
        <strain evidence="8">HQ1</strain>
    </source>
</reference>
<sequence>MGFKFAYVCDLLSSLGDNRIVKASTAARSSNPDIRVIAQWFAQHGKRIHSQSTDRLALLSCLFPEKRTDRVYWLQDASLARIVGRCLLLGSSRREQLDRWRVSGCGDLGQCVEKVMQQAENHIHDGQEVTVEEIDNALNQIASRCRFSGPRVRRQHTAVDVEEALRPLYRRLNSRDAKWLTRMILKSYLPVVLPVPFVLRSFHFLFPHLLLFQDSFDAALSMLDSEPMKYFPPHPEPGLARDLGAIAVLHLTPRIGTKIGRPEYYKARSIKHCCQMAAQRRMSVERKYDGEYCQIHIDLSKSNPIQIFSKSGKDSTLDRSGVHEAIKRSLRIGDPNCRFSRYCILEGELLVWSEKEQKIQGFHKLRKFISRSGIFIGTENDSPPQPYEHLMVMFFDILLLDDDVCLRKPHRKRRLLLKDVVQTLSGHADLAEQEIIDFSRSDGQSRLERAFSKSIVQRWEGYVLKACDDPYFSIFSTEDKSYSGRWIKLKKDYIPGLGDTVDFALIGARYDSHDIALLKGIRKISWTHFYVGCLVNPEGVRQFNAKPVFQVVDVVNRNCMDTQTMQYLNQMGEFHACSPDISHIFDISCSQGSIPPMDVLFKTPFVAEILGSGFEKPSGARYFTLRFPRILKIHSDRTFEDAVSFAELQALAKDARTASAEEQSQEMQEWAKRLKLANGYSYAVNRTPSLASTASWSSESEGDSWKECSPMECMTMPSLDSEDQDRQKLAVGSTGLQDYIIEGNSSTARTTTTTTTTTSISGMESMNQAPESQGCFVTDSQNSHQGNAEPQSVTSSHHARFCGGMPGDRNTNPIDLTDDTDSFESPKNAVERSYVDDAGHPRCRISHILQSLMQRPANLKSPLISIPIYLTGLSSTEQHQQQLIDLCQLPDSSEATFSFSDFLQRVLSGESRNRLKYSNPHAFSHSITLGLIFIDRQNPSSFCTNLCRISNTLVNAVRHNTPSLPCSGKIFILSLDILGLGDGLEDRRFCLQSTWSNIGKVYFYASVTWGPDSRVASGRLGNGKSGEETGAGRASGSLRQGLQLEGLRLHHPNTKIRVGFDRRELKVLGEFASIEPLVHAGGFEPRCDCEGGS</sequence>
<evidence type="ECO:0000259" key="7">
    <source>
        <dbReference type="PROSITE" id="PS50160"/>
    </source>
</evidence>
<dbReference type="SUPFAM" id="SSF50249">
    <property type="entry name" value="Nucleic acid-binding proteins"/>
    <property type="match status" value="1"/>
</dbReference>
<dbReference type="SUPFAM" id="SSF56091">
    <property type="entry name" value="DNA ligase/mRNA capping enzyme, catalytic domain"/>
    <property type="match status" value="1"/>
</dbReference>
<dbReference type="InterPro" id="IPR029710">
    <property type="entry name" value="LIG4"/>
</dbReference>
<dbReference type="STRING" id="5098.A0A507R1W5"/>
<dbReference type="PANTHER" id="PTHR45997:SF2">
    <property type="entry name" value="ATP DEPENDENT DNA LIGASE DOMAIN PROTEIN (AFU_ORTHOLOGUE AFUA_5G02430)"/>
    <property type="match status" value="1"/>
</dbReference>
<feature type="region of interest" description="Disordered" evidence="6">
    <location>
        <begin position="1018"/>
        <end position="1037"/>
    </location>
</feature>
<dbReference type="Gene3D" id="2.40.50.140">
    <property type="entry name" value="Nucleic acid-binding proteins"/>
    <property type="match status" value="1"/>
</dbReference>